<gene>
    <name evidence="2" type="ORF">AMON00008_LOCUS1717</name>
</gene>
<evidence type="ECO:0000256" key="1">
    <source>
        <dbReference type="SAM" id="MobiDB-lite"/>
    </source>
</evidence>
<feature type="region of interest" description="Disordered" evidence="1">
    <location>
        <begin position="103"/>
        <end position="129"/>
    </location>
</feature>
<accession>A0A7S4PU32</accession>
<proteinExistence type="predicted"/>
<protein>
    <submittedName>
        <fullName evidence="2">Uncharacterized protein</fullName>
    </submittedName>
</protein>
<sequence>MFGLSAAQRGQTTLGWYDGRTWTETVGPGTYDPHAFLNPAVQRMTRARYVPDRAPGYVSAADGASQKWRPEPFSLSRSQSEQPLVHYASSTFWDWQAAQKRNSSSSRASLGSKGRKANHTRLPHVNAAH</sequence>
<evidence type="ECO:0000313" key="2">
    <source>
        <dbReference type="EMBL" id="CAE4562098.1"/>
    </source>
</evidence>
<organism evidence="2">
    <name type="scientific">Alexandrium monilatum</name>
    <dbReference type="NCBI Taxonomy" id="311494"/>
    <lineage>
        <taxon>Eukaryota</taxon>
        <taxon>Sar</taxon>
        <taxon>Alveolata</taxon>
        <taxon>Dinophyceae</taxon>
        <taxon>Gonyaulacales</taxon>
        <taxon>Pyrocystaceae</taxon>
        <taxon>Alexandrium</taxon>
    </lineage>
</organism>
<reference evidence="2" key="1">
    <citation type="submission" date="2021-01" db="EMBL/GenBank/DDBJ databases">
        <authorList>
            <person name="Corre E."/>
            <person name="Pelletier E."/>
            <person name="Niang G."/>
            <person name="Scheremetjew M."/>
            <person name="Finn R."/>
            <person name="Kale V."/>
            <person name="Holt S."/>
            <person name="Cochrane G."/>
            <person name="Meng A."/>
            <person name="Brown T."/>
            <person name="Cohen L."/>
        </authorList>
    </citation>
    <scope>NUCLEOTIDE SEQUENCE</scope>
    <source>
        <strain evidence="2">CCMP3105</strain>
    </source>
</reference>
<dbReference type="AlphaFoldDB" id="A0A7S4PU32"/>
<dbReference type="EMBL" id="HBNR01002452">
    <property type="protein sequence ID" value="CAE4562098.1"/>
    <property type="molecule type" value="Transcribed_RNA"/>
</dbReference>
<feature type="compositionally biased region" description="Basic residues" evidence="1">
    <location>
        <begin position="113"/>
        <end position="122"/>
    </location>
</feature>
<name>A0A7S4PU32_9DINO</name>
<feature type="compositionally biased region" description="Low complexity" evidence="1">
    <location>
        <begin position="103"/>
        <end position="112"/>
    </location>
</feature>